<dbReference type="Pfam" id="PF00063">
    <property type="entry name" value="Myosin_head"/>
    <property type="match status" value="2"/>
</dbReference>
<keyword evidence="5 7" id="KW-0505">Motor protein</keyword>
<dbReference type="GO" id="GO:0007015">
    <property type="term" value="P:actin filament organization"/>
    <property type="evidence" value="ECO:0007669"/>
    <property type="project" value="TreeGrafter"/>
</dbReference>
<dbReference type="SMART" id="SM01132">
    <property type="entry name" value="DIL"/>
    <property type="match status" value="1"/>
</dbReference>
<evidence type="ECO:0000259" key="10">
    <source>
        <dbReference type="PROSITE" id="PS51456"/>
    </source>
</evidence>
<dbReference type="PROSITE" id="PS51456">
    <property type="entry name" value="MYOSIN_MOTOR"/>
    <property type="match status" value="1"/>
</dbReference>
<keyword evidence="3 8" id="KW-0175">Coiled coil</keyword>
<dbReference type="PRINTS" id="PR00193">
    <property type="entry name" value="MYOSINHEAVY"/>
</dbReference>
<evidence type="ECO:0000256" key="8">
    <source>
        <dbReference type="SAM" id="Coils"/>
    </source>
</evidence>
<evidence type="ECO:0000256" key="4">
    <source>
        <dbReference type="ARBA" id="ARBA00023123"/>
    </source>
</evidence>
<comment type="caution">
    <text evidence="7">Lacks conserved residue(s) required for the propagation of feature annotation.</text>
</comment>
<feature type="binding site" evidence="7">
    <location>
        <begin position="91"/>
        <end position="98"/>
    </location>
    <ligand>
        <name>ATP</name>
        <dbReference type="ChEBI" id="CHEBI:30616"/>
    </ligand>
</feature>
<gene>
    <name evidence="11" type="primary">myo51</name>
    <name evidence="11" type="ORF">NGRA_0565</name>
</gene>
<dbReference type="PROSITE" id="PS51126">
    <property type="entry name" value="DILUTE"/>
    <property type="match status" value="1"/>
</dbReference>
<dbReference type="GO" id="GO:0016459">
    <property type="term" value="C:myosin complex"/>
    <property type="evidence" value="ECO:0007669"/>
    <property type="project" value="UniProtKB-KW"/>
</dbReference>
<sequence>MYTDDLCKLEDLTDENVLESLKDRYLSKNIYTYSGIVLISVNPYTNLDLYGSNVMKAFFNTSVVDPHVYSVAEACYQDMLCGENQTIVISGESGSGKTENTKYIIEYLVARTATFNKLKHKIEASNVILESFGNATTALNKNSSRVGRKISFSFDKKICGARIETYLLEKSRVTHQSKNEKNFHIFYQILAYKDIEIQNDFIDTTNTEVKKSSKSEFLGSSGYCQCPIDFNVLNEMERTRCKCEFPNVTTEIENEIISESIPLKKNVFFDKSNLRSEYAEVLRALKEIGLFNIEYIENVLLGIVYLGSISFDTSSGNLSILRNEFFNKAVEFLNVDADEFENIFIKRDLNVRNEKIEVFNSLEDALTIRNSIARDIYSHLFDYIVNSINESLSDNIHKISFNISILDIFGFEVFENNTLDQLCINWANEKIQNEFIKRIFLEKKKLYDKEGLPWDNVAFEDNSGCIEEIEKPCGLMDLIDEESNHSWGSADNLSQKIKQYLKKYVTVKCRDTITVKHFARDVDYDVTDFIEKNRERTSLELVNLGLTNRPKKTSAISSFSKSLKGLFESINNTQIKYIRCIKPNNDNKPLVFDNSLVYKQLLATGVTETIKISRQLYSQEMDKELFHLRFPHVNIEKVGCIEGTSKIFMSCKVRQGLEASRHLINSRTNRLIRIMFEETNRICKKDKSIVKVEEIVKAEESIIKEFKVNEEESSIDIKNQAYIIEIPKEIEKKILHGDFGSTDLSRRVEKARKDLKEESKKIRNNGIKETEQIEEIKQIEEKEEFIGDPFERIKVLEKKILMYKKYYDQPCRHCKSLETKYRFQSEALKNNNLAVLELERYKIKVEELEKQLRIHEDDDGDNIPPSSNLFGCVIGLFLEYVPAFSNDSIPKSEMLSLAHASYKITSRINKNIEEAVSSFIDEISLRLSMFERDMHKLVYVLSNLIEYLSILRPIVEVPDLDDLIEILFKHMCELQKSAILEYLPHCITEHQHLKNFRCSESYLKRIFKPPSVSKLVSLLEYFYYQMNFYHLPEQFINESMNFLLKTINTSVFNSLLIKRNFLSFNRCVQINFNLNEIDKFCRSINYYEGMLNVGHSLAIIKLVNLCTARSSADCILDQCSILNCLQIKELINKMDDPVEYHFGEDNKTEKFLPDPVVSIPVFKETKDLNFVCPRYVPYEGLSSIFKYSK</sequence>
<reference evidence="11 12" key="1">
    <citation type="journal article" date="2020" name="Genome Biol. Evol.">
        <title>Comparative genomics of strictly vertically transmitted, feminizing microsporidia endosymbionts of amphipod crustaceans.</title>
        <authorList>
            <person name="Cormier A."/>
            <person name="Chebbi M.A."/>
            <person name="Giraud I."/>
            <person name="Wattier R."/>
            <person name="Teixeira M."/>
            <person name="Gilbert C."/>
            <person name="Rigaud T."/>
            <person name="Cordaux R."/>
        </authorList>
    </citation>
    <scope>NUCLEOTIDE SEQUENCE [LARGE SCALE GENOMIC DNA]</scope>
    <source>
        <strain evidence="11 12">Ou3-Ou53</strain>
    </source>
</reference>
<proteinExistence type="inferred from homology"/>
<dbReference type="SUPFAM" id="SSF52540">
    <property type="entry name" value="P-loop containing nucleoside triphosphate hydrolases"/>
    <property type="match status" value="1"/>
</dbReference>
<dbReference type="Gene3D" id="1.20.58.530">
    <property type="match status" value="1"/>
</dbReference>
<accession>A0A9P6KZG7</accession>
<evidence type="ECO:0000256" key="5">
    <source>
        <dbReference type="ARBA" id="ARBA00023175"/>
    </source>
</evidence>
<evidence type="ECO:0000313" key="12">
    <source>
        <dbReference type="Proteomes" id="UP000740883"/>
    </source>
</evidence>
<dbReference type="PANTHER" id="PTHR13140:SF706">
    <property type="entry name" value="DILUTE CLASS UNCONVENTIONAL MYOSIN, ISOFORM C"/>
    <property type="match status" value="1"/>
</dbReference>
<organism evidence="11 12">
    <name type="scientific">Nosema granulosis</name>
    <dbReference type="NCBI Taxonomy" id="83296"/>
    <lineage>
        <taxon>Eukaryota</taxon>
        <taxon>Fungi</taxon>
        <taxon>Fungi incertae sedis</taxon>
        <taxon>Microsporidia</taxon>
        <taxon>Nosematidae</taxon>
        <taxon>Nosema</taxon>
    </lineage>
</organism>
<dbReference type="Gene3D" id="3.40.850.10">
    <property type="entry name" value="Kinesin motor domain"/>
    <property type="match status" value="2"/>
</dbReference>
<keyword evidence="2 7" id="KW-0067">ATP-binding</keyword>
<keyword evidence="4 7" id="KW-0518">Myosin</keyword>
<dbReference type="GO" id="GO:0051015">
    <property type="term" value="F:actin filament binding"/>
    <property type="evidence" value="ECO:0007669"/>
    <property type="project" value="TreeGrafter"/>
</dbReference>
<feature type="domain" description="Dilute" evidence="9">
    <location>
        <begin position="906"/>
        <end position="1167"/>
    </location>
</feature>
<name>A0A9P6KZG7_9MICR</name>
<dbReference type="GO" id="GO:0005524">
    <property type="term" value="F:ATP binding"/>
    <property type="evidence" value="ECO:0007669"/>
    <property type="project" value="UniProtKB-UniRule"/>
</dbReference>
<dbReference type="PANTHER" id="PTHR13140">
    <property type="entry name" value="MYOSIN"/>
    <property type="match status" value="1"/>
</dbReference>
<dbReference type="InterPro" id="IPR001609">
    <property type="entry name" value="Myosin_head_motor_dom-like"/>
</dbReference>
<protein>
    <submittedName>
        <fullName evidence="11">Myosin-51</fullName>
    </submittedName>
</protein>
<keyword evidence="6 7" id="KW-0009">Actin-binding</keyword>
<dbReference type="EMBL" id="SBJO01000022">
    <property type="protein sequence ID" value="KAF9764456.1"/>
    <property type="molecule type" value="Genomic_DNA"/>
</dbReference>
<comment type="similarity">
    <text evidence="7">Belongs to the TRAFAC class myosin-kinesin ATPase superfamily. Myosin family.</text>
</comment>
<dbReference type="Gene3D" id="1.20.120.720">
    <property type="entry name" value="Myosin VI head, motor domain, U50 subdomain"/>
    <property type="match status" value="1"/>
</dbReference>
<dbReference type="GO" id="GO:0016020">
    <property type="term" value="C:membrane"/>
    <property type="evidence" value="ECO:0007669"/>
    <property type="project" value="TreeGrafter"/>
</dbReference>
<evidence type="ECO:0000259" key="9">
    <source>
        <dbReference type="PROSITE" id="PS51126"/>
    </source>
</evidence>
<keyword evidence="1 7" id="KW-0547">Nucleotide-binding</keyword>
<dbReference type="OrthoDB" id="6108017at2759"/>
<keyword evidence="12" id="KW-1185">Reference proteome</keyword>
<evidence type="ECO:0000256" key="6">
    <source>
        <dbReference type="ARBA" id="ARBA00023203"/>
    </source>
</evidence>
<dbReference type="GO" id="GO:0000146">
    <property type="term" value="F:microfilament motor activity"/>
    <property type="evidence" value="ECO:0007669"/>
    <property type="project" value="TreeGrafter"/>
</dbReference>
<comment type="caution">
    <text evidence="11">The sequence shown here is derived from an EMBL/GenBank/DDBJ whole genome shotgun (WGS) entry which is preliminary data.</text>
</comment>
<evidence type="ECO:0000313" key="11">
    <source>
        <dbReference type="EMBL" id="KAF9764456.1"/>
    </source>
</evidence>
<evidence type="ECO:0000256" key="1">
    <source>
        <dbReference type="ARBA" id="ARBA00022741"/>
    </source>
</evidence>
<evidence type="ECO:0000256" key="2">
    <source>
        <dbReference type="ARBA" id="ARBA00022840"/>
    </source>
</evidence>
<evidence type="ECO:0000256" key="7">
    <source>
        <dbReference type="PROSITE-ProRule" id="PRU00782"/>
    </source>
</evidence>
<dbReference type="Pfam" id="PF01843">
    <property type="entry name" value="DIL"/>
    <property type="match status" value="1"/>
</dbReference>
<feature type="domain" description="Myosin motor" evidence="10">
    <location>
        <begin position="1"/>
        <end position="544"/>
    </location>
</feature>
<dbReference type="AlphaFoldDB" id="A0A9P6KZG7"/>
<dbReference type="InterPro" id="IPR002710">
    <property type="entry name" value="Dilute_dom"/>
</dbReference>
<dbReference type="SMART" id="SM00242">
    <property type="entry name" value="MYSc"/>
    <property type="match status" value="1"/>
</dbReference>
<evidence type="ECO:0000256" key="3">
    <source>
        <dbReference type="ARBA" id="ARBA00023054"/>
    </source>
</evidence>
<dbReference type="Proteomes" id="UP000740883">
    <property type="component" value="Unassembled WGS sequence"/>
</dbReference>
<dbReference type="InterPro" id="IPR027417">
    <property type="entry name" value="P-loop_NTPase"/>
</dbReference>
<dbReference type="GO" id="GO:0005737">
    <property type="term" value="C:cytoplasm"/>
    <property type="evidence" value="ECO:0007669"/>
    <property type="project" value="TreeGrafter"/>
</dbReference>
<feature type="coiled-coil region" evidence="8">
    <location>
        <begin position="831"/>
        <end position="858"/>
    </location>
</feature>
<dbReference type="InterPro" id="IPR036961">
    <property type="entry name" value="Kinesin_motor_dom_sf"/>
</dbReference>